<feature type="non-terminal residue" evidence="1">
    <location>
        <position position="30"/>
    </location>
</feature>
<comment type="caution">
    <text evidence="1">The sequence shown here is derived from an EMBL/GenBank/DDBJ whole genome shotgun (WGS) entry which is preliminary data.</text>
</comment>
<keyword evidence="2" id="KW-1185">Reference proteome</keyword>
<protein>
    <submittedName>
        <fullName evidence="1">Uncharacterized protein</fullName>
    </submittedName>
</protein>
<proteinExistence type="predicted"/>
<evidence type="ECO:0000313" key="2">
    <source>
        <dbReference type="Proteomes" id="UP000887116"/>
    </source>
</evidence>
<reference evidence="1" key="1">
    <citation type="submission" date="2020-07" db="EMBL/GenBank/DDBJ databases">
        <title>Multicomponent nature underlies the extraordinary mechanical properties of spider dragline silk.</title>
        <authorList>
            <person name="Kono N."/>
            <person name="Nakamura H."/>
            <person name="Mori M."/>
            <person name="Yoshida Y."/>
            <person name="Ohtoshi R."/>
            <person name="Malay A.D."/>
            <person name="Moran D.A.P."/>
            <person name="Tomita M."/>
            <person name="Numata K."/>
            <person name="Arakawa K."/>
        </authorList>
    </citation>
    <scope>NUCLEOTIDE SEQUENCE</scope>
</reference>
<organism evidence="1 2">
    <name type="scientific">Trichonephila clavata</name>
    <name type="common">Joro spider</name>
    <name type="synonym">Nephila clavata</name>
    <dbReference type="NCBI Taxonomy" id="2740835"/>
    <lineage>
        <taxon>Eukaryota</taxon>
        <taxon>Metazoa</taxon>
        <taxon>Ecdysozoa</taxon>
        <taxon>Arthropoda</taxon>
        <taxon>Chelicerata</taxon>
        <taxon>Arachnida</taxon>
        <taxon>Araneae</taxon>
        <taxon>Araneomorphae</taxon>
        <taxon>Entelegynae</taxon>
        <taxon>Araneoidea</taxon>
        <taxon>Nephilidae</taxon>
        <taxon>Trichonephila</taxon>
    </lineage>
</organism>
<sequence length="30" mass="3355">MEFPLEWGGDQQVGSVRTQGQVGVFFRDAL</sequence>
<dbReference type="EMBL" id="BMAO01028492">
    <property type="protein sequence ID" value="GFR25085.1"/>
    <property type="molecule type" value="Genomic_DNA"/>
</dbReference>
<dbReference type="AlphaFoldDB" id="A0A8X6HMK6"/>
<name>A0A8X6HMK6_TRICU</name>
<accession>A0A8X6HMK6</accession>
<gene>
    <name evidence="1" type="ORF">TNCT_725891</name>
</gene>
<dbReference type="Proteomes" id="UP000887116">
    <property type="component" value="Unassembled WGS sequence"/>
</dbReference>
<evidence type="ECO:0000313" key="1">
    <source>
        <dbReference type="EMBL" id="GFR25085.1"/>
    </source>
</evidence>